<gene>
    <name evidence="3" type="ORF">IQ249_20405</name>
</gene>
<dbReference type="NCBIfam" id="NF033486">
    <property type="entry name" value="harvest_ssl1498"/>
    <property type="match status" value="1"/>
</dbReference>
<feature type="compositionally biased region" description="Polar residues" evidence="1">
    <location>
        <begin position="1"/>
        <end position="19"/>
    </location>
</feature>
<accession>A0A8J7DZM9</accession>
<organism evidence="3 4">
    <name type="scientific">Lusitaniella coriacea LEGE 07157</name>
    <dbReference type="NCBI Taxonomy" id="945747"/>
    <lineage>
        <taxon>Bacteria</taxon>
        <taxon>Bacillati</taxon>
        <taxon>Cyanobacteriota</taxon>
        <taxon>Cyanophyceae</taxon>
        <taxon>Spirulinales</taxon>
        <taxon>Lusitaniellaceae</taxon>
        <taxon>Lusitaniella</taxon>
    </lineage>
</organism>
<evidence type="ECO:0000313" key="4">
    <source>
        <dbReference type="Proteomes" id="UP000654482"/>
    </source>
</evidence>
<keyword evidence="2" id="KW-0812">Transmembrane</keyword>
<keyword evidence="2" id="KW-0472">Membrane</keyword>
<dbReference type="RefSeq" id="WP_194031342.1">
    <property type="nucleotide sequence ID" value="NZ_JADEWZ010000041.1"/>
</dbReference>
<feature type="compositionally biased region" description="Basic and acidic residues" evidence="1">
    <location>
        <begin position="21"/>
        <end position="37"/>
    </location>
</feature>
<dbReference type="Proteomes" id="UP000654482">
    <property type="component" value="Unassembled WGS sequence"/>
</dbReference>
<feature type="region of interest" description="Disordered" evidence="1">
    <location>
        <begin position="1"/>
        <end position="64"/>
    </location>
</feature>
<reference evidence="3" key="1">
    <citation type="submission" date="2020-10" db="EMBL/GenBank/DDBJ databases">
        <authorList>
            <person name="Castelo-Branco R."/>
            <person name="Eusebio N."/>
            <person name="Adriana R."/>
            <person name="Vieira A."/>
            <person name="Brugerolle De Fraissinette N."/>
            <person name="Rezende De Castro R."/>
            <person name="Schneider M.P."/>
            <person name="Vasconcelos V."/>
            <person name="Leao P.N."/>
        </authorList>
    </citation>
    <scope>NUCLEOTIDE SEQUENCE</scope>
    <source>
        <strain evidence="3">LEGE 07157</strain>
    </source>
</reference>
<keyword evidence="4" id="KW-1185">Reference proteome</keyword>
<dbReference type="Pfam" id="PF26394">
    <property type="entry name" value="Psb34"/>
    <property type="match status" value="1"/>
</dbReference>
<evidence type="ECO:0000313" key="3">
    <source>
        <dbReference type="EMBL" id="MBE9118257.1"/>
    </source>
</evidence>
<evidence type="ECO:0000256" key="1">
    <source>
        <dbReference type="SAM" id="MobiDB-lite"/>
    </source>
</evidence>
<dbReference type="AlphaFoldDB" id="A0A8J7DZM9"/>
<sequence length="110" mass="11818">MTQSTNSETPGAAQKNYSDGSELKPAEVGARQEREGNEPPNQPSAETTKKSDPQAGYTVSRDGLVNNYATTPKVYKAEYPSPEEQRKYVVLGAIALGFVLLLTLTAVLVS</sequence>
<comment type="caution">
    <text evidence="3">The sequence shown here is derived from an EMBL/GenBank/DDBJ whole genome shotgun (WGS) entry which is preliminary data.</text>
</comment>
<name>A0A8J7DZM9_9CYAN</name>
<keyword evidence="2" id="KW-1133">Transmembrane helix</keyword>
<dbReference type="InterPro" id="IPR048028">
    <property type="entry name" value="Psb34-like"/>
</dbReference>
<dbReference type="EMBL" id="JADEWZ010000041">
    <property type="protein sequence ID" value="MBE9118257.1"/>
    <property type="molecule type" value="Genomic_DNA"/>
</dbReference>
<proteinExistence type="predicted"/>
<evidence type="ECO:0000256" key="2">
    <source>
        <dbReference type="SAM" id="Phobius"/>
    </source>
</evidence>
<feature type="transmembrane region" description="Helical" evidence="2">
    <location>
        <begin position="88"/>
        <end position="109"/>
    </location>
</feature>
<protein>
    <submittedName>
        <fullName evidence="3">Ssl1498 family light-harvesting-like protein</fullName>
    </submittedName>
</protein>